<dbReference type="PANTHER" id="PTHR34821">
    <property type="entry name" value="INNER MEMBRANE PROTEIN YDCZ"/>
    <property type="match status" value="1"/>
</dbReference>
<accession>A0A6L7GA39</accession>
<dbReference type="GO" id="GO:0005886">
    <property type="term" value="C:plasma membrane"/>
    <property type="evidence" value="ECO:0007669"/>
    <property type="project" value="TreeGrafter"/>
</dbReference>
<gene>
    <name evidence="3" type="ORF">GR170_20280</name>
</gene>
<keyword evidence="1" id="KW-0812">Transmembrane</keyword>
<evidence type="ECO:0000313" key="4">
    <source>
        <dbReference type="Proteomes" id="UP000477911"/>
    </source>
</evidence>
<feature type="transmembrane region" description="Helical" evidence="1">
    <location>
        <begin position="132"/>
        <end position="152"/>
    </location>
</feature>
<feature type="transmembrane region" description="Helical" evidence="1">
    <location>
        <begin position="71"/>
        <end position="92"/>
    </location>
</feature>
<keyword evidence="1" id="KW-0472">Membrane</keyword>
<feature type="transmembrane region" description="Helical" evidence="1">
    <location>
        <begin position="36"/>
        <end position="59"/>
    </location>
</feature>
<organism evidence="3 4">
    <name type="scientific">Pseudooceanicola albus</name>
    <dbReference type="NCBI Taxonomy" id="2692189"/>
    <lineage>
        <taxon>Bacteria</taxon>
        <taxon>Pseudomonadati</taxon>
        <taxon>Pseudomonadota</taxon>
        <taxon>Alphaproteobacteria</taxon>
        <taxon>Rhodobacterales</taxon>
        <taxon>Paracoccaceae</taxon>
        <taxon>Pseudooceanicola</taxon>
    </lineage>
</organism>
<name>A0A6L7GA39_9RHOB</name>
<protein>
    <submittedName>
        <fullName evidence="3">EamA-like transporter family protein</fullName>
    </submittedName>
</protein>
<keyword evidence="2" id="KW-0732">Signal</keyword>
<dbReference type="Proteomes" id="UP000477911">
    <property type="component" value="Unassembled WGS sequence"/>
</dbReference>
<dbReference type="EMBL" id="WUMU01000024">
    <property type="protein sequence ID" value="MXN20180.1"/>
    <property type="molecule type" value="Genomic_DNA"/>
</dbReference>
<keyword evidence="1" id="KW-1133">Transmembrane helix</keyword>
<dbReference type="InterPro" id="IPR006750">
    <property type="entry name" value="YdcZ"/>
</dbReference>
<evidence type="ECO:0000256" key="1">
    <source>
        <dbReference type="SAM" id="Phobius"/>
    </source>
</evidence>
<dbReference type="PANTHER" id="PTHR34821:SF2">
    <property type="entry name" value="INNER MEMBRANE PROTEIN YDCZ"/>
    <property type="match status" value="1"/>
</dbReference>
<sequence>MNLFYLVMALCAGSMLSVQAAVNSRLGAGLGGQPLVAAFVSFAVGTVFLGVVALLKADWQPVASGLGQQGWWRFTGGVLGACFLFTSVFLAPRLGVTNAMFLFIIGQLCAGMLIDGLGLIQMPVRPLHWWKFAGLAIMLGGLVLFTFGDRFFRSWN</sequence>
<evidence type="ECO:0000256" key="2">
    <source>
        <dbReference type="SAM" id="SignalP"/>
    </source>
</evidence>
<reference evidence="3 4" key="1">
    <citation type="submission" date="2019-12" db="EMBL/GenBank/DDBJ databases">
        <authorList>
            <person name="Li M."/>
        </authorList>
    </citation>
    <scope>NUCLEOTIDE SEQUENCE [LARGE SCALE GENOMIC DNA]</scope>
    <source>
        <strain evidence="3 4">GBMRC 2024</strain>
    </source>
</reference>
<feature type="chain" id="PRO_5026879102" evidence="2">
    <location>
        <begin position="21"/>
        <end position="156"/>
    </location>
</feature>
<keyword evidence="4" id="KW-1185">Reference proteome</keyword>
<dbReference type="RefSeq" id="WP_160896305.1">
    <property type="nucleotide sequence ID" value="NZ_WUMU01000024.1"/>
</dbReference>
<proteinExistence type="predicted"/>
<dbReference type="Pfam" id="PF04657">
    <property type="entry name" value="DMT_YdcZ"/>
    <property type="match status" value="1"/>
</dbReference>
<evidence type="ECO:0000313" key="3">
    <source>
        <dbReference type="EMBL" id="MXN20180.1"/>
    </source>
</evidence>
<feature type="signal peptide" evidence="2">
    <location>
        <begin position="1"/>
        <end position="20"/>
    </location>
</feature>
<comment type="caution">
    <text evidence="3">The sequence shown here is derived from an EMBL/GenBank/DDBJ whole genome shotgun (WGS) entry which is preliminary data.</text>
</comment>
<dbReference type="AlphaFoldDB" id="A0A6L7GA39"/>
<feature type="transmembrane region" description="Helical" evidence="1">
    <location>
        <begin position="98"/>
        <end position="120"/>
    </location>
</feature>